<name>A0AAV4DHG5_9GAST</name>
<evidence type="ECO:0000313" key="2">
    <source>
        <dbReference type="EMBL" id="GFO43432.1"/>
    </source>
</evidence>
<accession>A0AAV4DHG5</accession>
<comment type="caution">
    <text evidence="2">The sequence shown here is derived from an EMBL/GenBank/DDBJ whole genome shotgun (WGS) entry which is preliminary data.</text>
</comment>
<protein>
    <submittedName>
        <fullName evidence="2">PiggyBac transposase uribo2</fullName>
    </submittedName>
</protein>
<feature type="compositionally biased region" description="Basic and acidic residues" evidence="1">
    <location>
        <begin position="44"/>
        <end position="53"/>
    </location>
</feature>
<sequence>MNNFSTRSRLVYNLRSSTSRNGCSQRFVLESFFTRGSEDEDDGESCKNERKEESDEDDTDLFEDIPVLLGENLNVEREAAQSESSFNSNTVCPAPDVDENVNLDLSVGSECESEDDNMAVYAADTEVVYGPDVDFVVDLDQNQQNYDSGQWQKNTNGFSKLPRFSAQPRIKVALSDDPSSLEVYKLFITDELINSWKVKLRLIVTFEPSSTARTNSYCPTVAGSNCGNLSPCGRCGNFIAICIHMGLGKKPTLHDYWTRIPLLICTQSDSKRTSSVHISISAHQRQCYIVPHGQPDHDPIQKIKPFVDHLNAKFKEVYQPQQEV</sequence>
<feature type="region of interest" description="Disordered" evidence="1">
    <location>
        <begin position="36"/>
        <end position="61"/>
    </location>
</feature>
<reference evidence="2 3" key="1">
    <citation type="journal article" date="2021" name="Elife">
        <title>Chloroplast acquisition without the gene transfer in kleptoplastic sea slugs, Plakobranchus ocellatus.</title>
        <authorList>
            <person name="Maeda T."/>
            <person name="Takahashi S."/>
            <person name="Yoshida T."/>
            <person name="Shimamura S."/>
            <person name="Takaki Y."/>
            <person name="Nagai Y."/>
            <person name="Toyoda A."/>
            <person name="Suzuki Y."/>
            <person name="Arimoto A."/>
            <person name="Ishii H."/>
            <person name="Satoh N."/>
            <person name="Nishiyama T."/>
            <person name="Hasebe M."/>
            <person name="Maruyama T."/>
            <person name="Minagawa J."/>
            <person name="Obokata J."/>
            <person name="Shigenobu S."/>
        </authorList>
    </citation>
    <scope>NUCLEOTIDE SEQUENCE [LARGE SCALE GENOMIC DNA]</scope>
</reference>
<gene>
    <name evidence="2" type="ORF">PoB_006993700</name>
</gene>
<organism evidence="2 3">
    <name type="scientific">Plakobranchus ocellatus</name>
    <dbReference type="NCBI Taxonomy" id="259542"/>
    <lineage>
        <taxon>Eukaryota</taxon>
        <taxon>Metazoa</taxon>
        <taxon>Spiralia</taxon>
        <taxon>Lophotrochozoa</taxon>
        <taxon>Mollusca</taxon>
        <taxon>Gastropoda</taxon>
        <taxon>Heterobranchia</taxon>
        <taxon>Euthyneura</taxon>
        <taxon>Panpulmonata</taxon>
        <taxon>Sacoglossa</taxon>
        <taxon>Placobranchoidea</taxon>
        <taxon>Plakobranchidae</taxon>
        <taxon>Plakobranchus</taxon>
    </lineage>
</organism>
<dbReference type="AlphaFoldDB" id="A0AAV4DHG5"/>
<dbReference type="EMBL" id="BLXT01007882">
    <property type="protein sequence ID" value="GFO43432.1"/>
    <property type="molecule type" value="Genomic_DNA"/>
</dbReference>
<evidence type="ECO:0000313" key="3">
    <source>
        <dbReference type="Proteomes" id="UP000735302"/>
    </source>
</evidence>
<evidence type="ECO:0000256" key="1">
    <source>
        <dbReference type="SAM" id="MobiDB-lite"/>
    </source>
</evidence>
<keyword evidence="3" id="KW-1185">Reference proteome</keyword>
<dbReference type="Proteomes" id="UP000735302">
    <property type="component" value="Unassembled WGS sequence"/>
</dbReference>
<proteinExistence type="predicted"/>